<dbReference type="PROSITE" id="PS00136">
    <property type="entry name" value="SUBTILASE_ASP"/>
    <property type="match status" value="1"/>
</dbReference>
<comment type="similarity">
    <text evidence="1 5 6">Belongs to the peptidase S8 family.</text>
</comment>
<dbReference type="InterPro" id="IPR046450">
    <property type="entry name" value="PA_dom_sf"/>
</dbReference>
<dbReference type="InterPro" id="IPR022398">
    <property type="entry name" value="Peptidase_S8_His-AS"/>
</dbReference>
<dbReference type="InterPro" id="IPR023827">
    <property type="entry name" value="Peptidase_S8_Asp-AS"/>
</dbReference>
<accession>A0ABN2GXS7</accession>
<dbReference type="SUPFAM" id="SSF52025">
    <property type="entry name" value="PA domain"/>
    <property type="match status" value="1"/>
</dbReference>
<dbReference type="SUPFAM" id="SSF52743">
    <property type="entry name" value="Subtilisin-like"/>
    <property type="match status" value="1"/>
</dbReference>
<protein>
    <submittedName>
        <fullName evidence="10">S8 family serine peptidase</fullName>
    </submittedName>
</protein>
<evidence type="ECO:0000256" key="3">
    <source>
        <dbReference type="ARBA" id="ARBA00022801"/>
    </source>
</evidence>
<dbReference type="InterPro" id="IPR000209">
    <property type="entry name" value="Peptidase_S8/S53_dom"/>
</dbReference>
<keyword evidence="8" id="KW-0732">Signal</keyword>
<comment type="caution">
    <text evidence="10">The sequence shown here is derived from an EMBL/GenBank/DDBJ whole genome shotgun (WGS) entry which is preliminary data.</text>
</comment>
<dbReference type="InterPro" id="IPR015500">
    <property type="entry name" value="Peptidase_S8_subtilisin-rel"/>
</dbReference>
<keyword evidence="4 5" id="KW-0720">Serine protease</keyword>
<dbReference type="PROSITE" id="PS00137">
    <property type="entry name" value="SUBTILASE_HIS"/>
    <property type="match status" value="1"/>
</dbReference>
<evidence type="ECO:0000256" key="6">
    <source>
        <dbReference type="RuleBase" id="RU003355"/>
    </source>
</evidence>
<dbReference type="EMBL" id="BAAANF010000008">
    <property type="protein sequence ID" value="GAA1678635.1"/>
    <property type="molecule type" value="Genomic_DNA"/>
</dbReference>
<reference evidence="10 11" key="1">
    <citation type="journal article" date="2019" name="Int. J. Syst. Evol. Microbiol.">
        <title>The Global Catalogue of Microorganisms (GCM) 10K type strain sequencing project: providing services to taxonomists for standard genome sequencing and annotation.</title>
        <authorList>
            <consortium name="The Broad Institute Genomics Platform"/>
            <consortium name="The Broad Institute Genome Sequencing Center for Infectious Disease"/>
            <person name="Wu L."/>
            <person name="Ma J."/>
        </authorList>
    </citation>
    <scope>NUCLEOTIDE SEQUENCE [LARGE SCALE GENOMIC DNA]</scope>
    <source>
        <strain evidence="10 11">JCM 14307</strain>
    </source>
</reference>
<dbReference type="PANTHER" id="PTHR43399:SF4">
    <property type="entry name" value="CELL WALL-ASSOCIATED PROTEASE"/>
    <property type="match status" value="1"/>
</dbReference>
<dbReference type="PANTHER" id="PTHR43399">
    <property type="entry name" value="SUBTILISIN-RELATED"/>
    <property type="match status" value="1"/>
</dbReference>
<dbReference type="Gene3D" id="3.40.50.200">
    <property type="entry name" value="Peptidase S8/S53 domain"/>
    <property type="match status" value="1"/>
</dbReference>
<evidence type="ECO:0000256" key="1">
    <source>
        <dbReference type="ARBA" id="ARBA00011073"/>
    </source>
</evidence>
<evidence type="ECO:0000256" key="4">
    <source>
        <dbReference type="ARBA" id="ARBA00022825"/>
    </source>
</evidence>
<proteinExistence type="inferred from homology"/>
<feature type="domain" description="Peptidase S8/S53" evidence="9">
    <location>
        <begin position="204"/>
        <end position="469"/>
    </location>
</feature>
<dbReference type="Gene3D" id="3.50.30.30">
    <property type="match status" value="1"/>
</dbReference>
<keyword evidence="11" id="KW-1185">Reference proteome</keyword>
<name>A0ABN2GXS7_9ACTN</name>
<dbReference type="InterPro" id="IPR051048">
    <property type="entry name" value="Peptidase_S8/S53_subtilisin"/>
</dbReference>
<gene>
    <name evidence="10" type="ORF">GCM10009745_22810</name>
</gene>
<feature type="region of interest" description="Disordered" evidence="7">
    <location>
        <begin position="368"/>
        <end position="391"/>
    </location>
</feature>
<dbReference type="InterPro" id="IPR023828">
    <property type="entry name" value="Peptidase_S8_Ser-AS"/>
</dbReference>
<dbReference type="PROSITE" id="PS51892">
    <property type="entry name" value="SUBTILASE"/>
    <property type="match status" value="1"/>
</dbReference>
<sequence length="1216" mass="126510">MHPNRWLAPLVGLSLTLGGATTATAASPPPRPQPPTSTVNLITGDQLRVTTLPGNRVRTAFVPGPGSTSDSALTSTLNGHTYVVPTAAAADVTAGRLDRSLFDVTTLIAEGATDSTPVIISSTGAARSAAVPGTTGGRVLASLGARATRVSHGQAFWRSLTPGKTARVASTVTRVSLDRRVKANLDQSVPQIGGPAAWQRGFTGKGVKIAVLDTGIDPTHPDVAGRIAAAEDFSESGDSVDHNGHGTHVASIAAGNGAASQGKYKGVAPDATLLNGKVLDDNGNGYDSGIIAGMEWATAQGASVVNLSLGGGPSDGTDVLSEAVNRISKQTGALFVIAAGNCYPPTPGSVSTPAAADEALAVGNLQFDGRPSSTSCHGPRKGDGALKPELSAPGTGIVAARAAGTSRGEPVDDNYTKLSGTSMASPHVAGTAALLAQAHPDWKADALKARLISTADPQPGSPLAEQGAGRVDADQATATEVTVDIGELELGRLAWPYPQTDVVTRELTYRNPTGTPVTLKLAVDLESTQLSANQVVVPANGDAKVTVTTDRAKKGPGNFAGRITATADGADPLVTTIGWYAEPEVYELTVTGITHDGRPANDDLAVNRLDGPQPELGPSHSVPIVNGAAKVRLAPGQYDVSSIFISSATDDAPGRFDLVLSDEFTISKATAVTLDARKTQTLDIGAQGQPATAAPREVSMTHVRDVPNWRRTDSVSQTGTRRTFAATRTAAKAVGSVEIGFGKRIEQPPYQAQIVGGAAFTALDFHFGPRFTGQKELQVFDGGTGTPAELTGAKGKLALIRSDQTQASGDLATNAEKAGAAAVMLYDPSKAGDGAMFAFWAYSETGDAKVPTMRISRVNAQRLLERPTTIRITGQAVTPYVYDLIVPWANRLPADTELTVRRDQLATVDETFGTHTGLPTAEARTGVTPAGADVNSFLLPYFAPPAKRTSYVLANQVTWSSQLIIDGEAADPFVLGTPRVYRPGTKTVERWLTPIINSGLPDADVGAIAQVGRYDGGLSMTISTLSHGPGQYSPWWSTTGETSIVAHRNGVEIFSDTSAPGGFVEVPPDAADYQIDLKNSPDPALFRYSTTVESHWKFRSKGGEQEQMPLVLADLDVPQANAHNLVPTARPVTINLGLRHQFGSGSTAKFTKPKLEISYDGSRWTALPVTGTDGKYTATVTHPAGATSKAPALRVTAVDADGNSLKQQITAAYGLK</sequence>
<feature type="active site" description="Charge relay system" evidence="5">
    <location>
        <position position="213"/>
    </location>
</feature>
<feature type="chain" id="PRO_5045350747" evidence="8">
    <location>
        <begin position="26"/>
        <end position="1216"/>
    </location>
</feature>
<evidence type="ECO:0000259" key="9">
    <source>
        <dbReference type="Pfam" id="PF00082"/>
    </source>
</evidence>
<evidence type="ECO:0000256" key="2">
    <source>
        <dbReference type="ARBA" id="ARBA00022670"/>
    </source>
</evidence>
<feature type="signal peptide" evidence="8">
    <location>
        <begin position="1"/>
        <end position="25"/>
    </location>
</feature>
<feature type="active site" description="Charge relay system" evidence="5">
    <location>
        <position position="245"/>
    </location>
</feature>
<keyword evidence="3 5" id="KW-0378">Hydrolase</keyword>
<dbReference type="PRINTS" id="PR00723">
    <property type="entry name" value="SUBTILISIN"/>
</dbReference>
<dbReference type="InterPro" id="IPR036852">
    <property type="entry name" value="Peptidase_S8/S53_dom_sf"/>
</dbReference>
<dbReference type="PROSITE" id="PS00138">
    <property type="entry name" value="SUBTILASE_SER"/>
    <property type="match status" value="1"/>
</dbReference>
<keyword evidence="2 5" id="KW-0645">Protease</keyword>
<evidence type="ECO:0000256" key="5">
    <source>
        <dbReference type="PROSITE-ProRule" id="PRU01240"/>
    </source>
</evidence>
<dbReference type="Proteomes" id="UP001500280">
    <property type="component" value="Unassembled WGS sequence"/>
</dbReference>
<feature type="active site" description="Charge relay system" evidence="5">
    <location>
        <position position="422"/>
    </location>
</feature>
<dbReference type="Pfam" id="PF00082">
    <property type="entry name" value="Peptidase_S8"/>
    <property type="match status" value="1"/>
</dbReference>
<organism evidence="10 11">
    <name type="scientific">Kribbella yunnanensis</name>
    <dbReference type="NCBI Taxonomy" id="190194"/>
    <lineage>
        <taxon>Bacteria</taxon>
        <taxon>Bacillati</taxon>
        <taxon>Actinomycetota</taxon>
        <taxon>Actinomycetes</taxon>
        <taxon>Propionibacteriales</taxon>
        <taxon>Kribbellaceae</taxon>
        <taxon>Kribbella</taxon>
    </lineage>
</organism>
<evidence type="ECO:0000256" key="8">
    <source>
        <dbReference type="SAM" id="SignalP"/>
    </source>
</evidence>
<evidence type="ECO:0000313" key="10">
    <source>
        <dbReference type="EMBL" id="GAA1678635.1"/>
    </source>
</evidence>
<evidence type="ECO:0000313" key="11">
    <source>
        <dbReference type="Proteomes" id="UP001500280"/>
    </source>
</evidence>
<evidence type="ECO:0000256" key="7">
    <source>
        <dbReference type="SAM" id="MobiDB-lite"/>
    </source>
</evidence>